<keyword evidence="3" id="KW-0566">Pantothenate biosynthesis</keyword>
<dbReference type="Proteomes" id="UP001428774">
    <property type="component" value="Unassembled WGS sequence"/>
</dbReference>
<dbReference type="EMBL" id="JBDNCH010000005">
    <property type="protein sequence ID" value="MEN9063558.1"/>
    <property type="molecule type" value="Genomic_DNA"/>
</dbReference>
<dbReference type="InterPro" id="IPR013332">
    <property type="entry name" value="KPR_N"/>
</dbReference>
<comment type="caution">
    <text evidence="8">The sequence shown here is derived from an EMBL/GenBank/DDBJ whole genome shotgun (WGS) entry which is preliminary data.</text>
</comment>
<dbReference type="GO" id="GO:0008677">
    <property type="term" value="F:2-dehydropantoate 2-reductase activity"/>
    <property type="evidence" value="ECO:0007669"/>
    <property type="project" value="UniProtKB-EC"/>
</dbReference>
<evidence type="ECO:0000313" key="8">
    <source>
        <dbReference type="EMBL" id="MEN9063558.1"/>
    </source>
</evidence>
<dbReference type="InterPro" id="IPR013328">
    <property type="entry name" value="6PGD_dom2"/>
</dbReference>
<feature type="domain" description="Ketopantoate reductase N-terminal" evidence="7">
    <location>
        <begin position="6"/>
        <end position="103"/>
    </location>
</feature>
<dbReference type="InterPro" id="IPR003421">
    <property type="entry name" value="Opine_DH"/>
</dbReference>
<comment type="pathway">
    <text evidence="1">Cofactor biosynthesis; (R)-pantothenate biosynthesis; (R)-pantoate from 3-methyl-2-oxobutanoate: step 2/2.</text>
</comment>
<dbReference type="Pfam" id="PF02317">
    <property type="entry name" value="Octopine_DH"/>
    <property type="match status" value="1"/>
</dbReference>
<dbReference type="SUPFAM" id="SSF48179">
    <property type="entry name" value="6-phosphogluconate dehydrogenase C-terminal domain-like"/>
    <property type="match status" value="1"/>
</dbReference>
<reference evidence="8 9" key="1">
    <citation type="submission" date="2024-05" db="EMBL/GenBank/DDBJ databases">
        <title>Genome sequence of Ponticoccus litoralis KCCM 90028.</title>
        <authorList>
            <person name="Kim J.M."/>
            <person name="Lee J.K."/>
            <person name="Choi B.J."/>
            <person name="Bayburt H."/>
            <person name="Baek J.H."/>
            <person name="Jeon C.O."/>
        </authorList>
    </citation>
    <scope>NUCLEOTIDE SEQUENCE [LARGE SCALE GENOMIC DNA]</scope>
    <source>
        <strain evidence="8 9">KCCM 90028</strain>
    </source>
</reference>
<organism evidence="8 9">
    <name type="scientific">Ponticoccus litoralis</name>
    <dbReference type="NCBI Taxonomy" id="422297"/>
    <lineage>
        <taxon>Bacteria</taxon>
        <taxon>Pseudomonadati</taxon>
        <taxon>Pseudomonadota</taxon>
        <taxon>Alphaproteobacteria</taxon>
        <taxon>Rhodobacterales</taxon>
        <taxon>Roseobacteraceae</taxon>
        <taxon>Ponticoccus</taxon>
    </lineage>
</organism>
<evidence type="ECO:0000256" key="5">
    <source>
        <dbReference type="SAM" id="MobiDB-lite"/>
    </source>
</evidence>
<dbReference type="GO" id="GO:0015940">
    <property type="term" value="P:pantothenate biosynthetic process"/>
    <property type="evidence" value="ECO:0007669"/>
    <property type="project" value="UniProtKB-KW"/>
</dbReference>
<dbReference type="Pfam" id="PF02558">
    <property type="entry name" value="ApbA"/>
    <property type="match status" value="1"/>
</dbReference>
<dbReference type="SUPFAM" id="SSF51735">
    <property type="entry name" value="NAD(P)-binding Rossmann-fold domains"/>
    <property type="match status" value="1"/>
</dbReference>
<feature type="region of interest" description="Disordered" evidence="5">
    <location>
        <begin position="374"/>
        <end position="397"/>
    </location>
</feature>
<dbReference type="InterPro" id="IPR051729">
    <property type="entry name" value="Opine/Lysopine_DH"/>
</dbReference>
<keyword evidence="9" id="KW-1185">Reference proteome</keyword>
<sequence length="397" mass="42681">MSKTVGLAGAGSIAFGTAAVLHEAGHDPMLWSPSGAGTAELAKGEALRATGAVETTLTPRIADSAATLARENDVLIIALPGYGHKTVLDALAPHIEDRHHVIVSSHASLGAVYLMQLLAERGVVAPITAWGTTICTGRRQSGTEVKVNTVRSRVDLCTVPEDRSADALALCQALFGDRFQPRDGLLAISLSNLNPQNHMGIALGNITRMERGETRSRGQNVTPKVGRLLEELDRERLEIAQALGLEVRTIFEHFHLSFHVPVASISEMNQQMHAQGNGGTGPATADSRYVTEDVPYGLVLTAALGRLAGHPAPLHEAGIRIFSAMYGRDFEAENQILAALDLDRFSLGRAEGRREDGAFASTCQRVTRAGDITKKTPYRGNKKSHHWTNKETTPCRN</sequence>
<dbReference type="PANTHER" id="PTHR38015:SF1">
    <property type="entry name" value="OPINE DEHYDROGENASE DOMAIN-CONTAINING PROTEIN"/>
    <property type="match status" value="1"/>
</dbReference>
<comment type="catalytic activity">
    <reaction evidence="4">
        <text>(R)-pantoate + NADP(+) = 2-dehydropantoate + NADPH + H(+)</text>
        <dbReference type="Rhea" id="RHEA:16233"/>
        <dbReference type="ChEBI" id="CHEBI:11561"/>
        <dbReference type="ChEBI" id="CHEBI:15378"/>
        <dbReference type="ChEBI" id="CHEBI:15980"/>
        <dbReference type="ChEBI" id="CHEBI:57783"/>
        <dbReference type="ChEBI" id="CHEBI:58349"/>
        <dbReference type="EC" id="1.1.1.169"/>
    </reaction>
</comment>
<evidence type="ECO:0000256" key="1">
    <source>
        <dbReference type="ARBA" id="ARBA00004994"/>
    </source>
</evidence>
<dbReference type="Gene3D" id="3.40.50.720">
    <property type="entry name" value="NAD(P)-binding Rossmann-like Domain"/>
    <property type="match status" value="1"/>
</dbReference>
<feature type="compositionally biased region" description="Basic residues" evidence="5">
    <location>
        <begin position="376"/>
        <end position="387"/>
    </location>
</feature>
<dbReference type="PANTHER" id="PTHR38015">
    <property type="entry name" value="BLR6086 PROTEIN"/>
    <property type="match status" value="1"/>
</dbReference>
<gene>
    <name evidence="8" type="ORF">ABFB10_23665</name>
</gene>
<dbReference type="RefSeq" id="WP_347168655.1">
    <property type="nucleotide sequence ID" value="NZ_JBDNCH010000005.1"/>
</dbReference>
<dbReference type="AlphaFoldDB" id="A0AAW9SWN1"/>
<protein>
    <recommendedName>
        <fullName evidence="2">2-dehydropantoate 2-reductase</fullName>
    </recommendedName>
</protein>
<dbReference type="Gene3D" id="1.10.1040.10">
    <property type="entry name" value="N-(1-d-carboxylethyl)-l-norvaline Dehydrogenase, domain 2"/>
    <property type="match status" value="1"/>
</dbReference>
<dbReference type="InterPro" id="IPR036291">
    <property type="entry name" value="NAD(P)-bd_dom_sf"/>
</dbReference>
<evidence type="ECO:0000313" key="9">
    <source>
        <dbReference type="Proteomes" id="UP001428774"/>
    </source>
</evidence>
<name>A0AAW9SWN1_9RHOB</name>
<evidence type="ECO:0000256" key="4">
    <source>
        <dbReference type="ARBA" id="ARBA00048793"/>
    </source>
</evidence>
<proteinExistence type="predicted"/>
<evidence type="ECO:0000259" key="6">
    <source>
        <dbReference type="Pfam" id="PF02317"/>
    </source>
</evidence>
<evidence type="ECO:0000256" key="2">
    <source>
        <dbReference type="ARBA" id="ARBA00019465"/>
    </source>
</evidence>
<feature type="domain" description="Opine dehydrogenase" evidence="6">
    <location>
        <begin position="182"/>
        <end position="325"/>
    </location>
</feature>
<dbReference type="InterPro" id="IPR008927">
    <property type="entry name" value="6-PGluconate_DH-like_C_sf"/>
</dbReference>
<accession>A0AAW9SWN1</accession>
<evidence type="ECO:0000259" key="7">
    <source>
        <dbReference type="Pfam" id="PF02558"/>
    </source>
</evidence>
<evidence type="ECO:0000256" key="3">
    <source>
        <dbReference type="ARBA" id="ARBA00022655"/>
    </source>
</evidence>